<gene>
    <name evidence="5" type="ORF">FPY71_02165</name>
</gene>
<dbReference type="InterPro" id="IPR011711">
    <property type="entry name" value="GntR_C"/>
</dbReference>
<dbReference type="EMBL" id="VTWH01000001">
    <property type="protein sequence ID" value="KAA0971952.1"/>
    <property type="molecule type" value="Genomic_DNA"/>
</dbReference>
<dbReference type="InterPro" id="IPR036390">
    <property type="entry name" value="WH_DNA-bd_sf"/>
</dbReference>
<dbReference type="InterPro" id="IPR000524">
    <property type="entry name" value="Tscrpt_reg_HTH_GntR"/>
</dbReference>
<feature type="domain" description="HTH gntR-type" evidence="4">
    <location>
        <begin position="16"/>
        <end position="83"/>
    </location>
</feature>
<evidence type="ECO:0000313" key="5">
    <source>
        <dbReference type="EMBL" id="KAA0971952.1"/>
    </source>
</evidence>
<dbReference type="Pfam" id="PF00392">
    <property type="entry name" value="GntR"/>
    <property type="match status" value="1"/>
</dbReference>
<protein>
    <submittedName>
        <fullName evidence="5">GntR family transcriptional regulator</fullName>
    </submittedName>
</protein>
<comment type="caution">
    <text evidence="5">The sequence shown here is derived from an EMBL/GenBank/DDBJ whole genome shotgun (WGS) entry which is preliminary data.</text>
</comment>
<dbReference type="SUPFAM" id="SSF46785">
    <property type="entry name" value="Winged helix' DNA-binding domain"/>
    <property type="match status" value="1"/>
</dbReference>
<dbReference type="SMART" id="SM00895">
    <property type="entry name" value="FCD"/>
    <property type="match status" value="1"/>
</dbReference>
<dbReference type="PANTHER" id="PTHR43537:SF24">
    <property type="entry name" value="GLUCONATE OPERON TRANSCRIPTIONAL REPRESSOR"/>
    <property type="match status" value="1"/>
</dbReference>
<dbReference type="Gene3D" id="1.20.120.530">
    <property type="entry name" value="GntR ligand-binding domain-like"/>
    <property type="match status" value="1"/>
</dbReference>
<dbReference type="SMART" id="SM00345">
    <property type="entry name" value="HTH_GNTR"/>
    <property type="match status" value="1"/>
</dbReference>
<dbReference type="RefSeq" id="WP_149297194.1">
    <property type="nucleotide sequence ID" value="NZ_VTWH01000001.1"/>
</dbReference>
<dbReference type="InterPro" id="IPR008920">
    <property type="entry name" value="TF_FadR/GntR_C"/>
</dbReference>
<organism evidence="5 6">
    <name type="scientific">Aureimonas fodinaquatilis</name>
    <dbReference type="NCBI Taxonomy" id="2565783"/>
    <lineage>
        <taxon>Bacteria</taxon>
        <taxon>Pseudomonadati</taxon>
        <taxon>Pseudomonadota</taxon>
        <taxon>Alphaproteobacteria</taxon>
        <taxon>Hyphomicrobiales</taxon>
        <taxon>Aurantimonadaceae</taxon>
        <taxon>Aureimonas</taxon>
    </lineage>
</organism>
<name>A0A5B0E0Y0_9HYPH</name>
<evidence type="ECO:0000256" key="1">
    <source>
        <dbReference type="ARBA" id="ARBA00023015"/>
    </source>
</evidence>
<evidence type="ECO:0000256" key="3">
    <source>
        <dbReference type="ARBA" id="ARBA00023163"/>
    </source>
</evidence>
<dbReference type="SUPFAM" id="SSF48008">
    <property type="entry name" value="GntR ligand-binding domain-like"/>
    <property type="match status" value="1"/>
</dbReference>
<reference evidence="5 6" key="1">
    <citation type="submission" date="2019-08" db="EMBL/GenBank/DDBJ databases">
        <title>Aureimonas fodiniaquatilis sp. nov., isolated from a coal mine wastewater.</title>
        <authorList>
            <person name="Kim W."/>
        </authorList>
    </citation>
    <scope>NUCLEOTIDE SEQUENCE [LARGE SCALE GENOMIC DNA]</scope>
    <source>
        <strain evidence="5 6">CAU 1482</strain>
    </source>
</reference>
<dbReference type="InterPro" id="IPR036388">
    <property type="entry name" value="WH-like_DNA-bd_sf"/>
</dbReference>
<dbReference type="PANTHER" id="PTHR43537">
    <property type="entry name" value="TRANSCRIPTIONAL REGULATOR, GNTR FAMILY"/>
    <property type="match status" value="1"/>
</dbReference>
<dbReference type="GO" id="GO:0003700">
    <property type="term" value="F:DNA-binding transcription factor activity"/>
    <property type="evidence" value="ECO:0007669"/>
    <property type="project" value="InterPro"/>
</dbReference>
<sequence>MSEQPRLGQIDAGHFKNLRDHVREVLRKAILSGQFEVGQRLNERALAEELGVSTTPLKEAIRSLEVEGLLKAEARKGVFVSFGPDDAEEMSLARAAIESMIARQAAKHATKAEISEFATIIANMGEATRGADTPALIALNTRFHDAIRKASRCNYLLRLQTQQLVFDDASRARLLDNADERRLALQEHTDIMNAISAHDMDRAEQSMRVHIVRSGKTYAESLFGKAAQRKETE</sequence>
<keyword evidence="3" id="KW-0804">Transcription</keyword>
<accession>A0A5B0E0Y0</accession>
<evidence type="ECO:0000313" key="6">
    <source>
        <dbReference type="Proteomes" id="UP000324738"/>
    </source>
</evidence>
<dbReference type="Gene3D" id="1.10.10.10">
    <property type="entry name" value="Winged helix-like DNA-binding domain superfamily/Winged helix DNA-binding domain"/>
    <property type="match status" value="1"/>
</dbReference>
<keyword evidence="6" id="KW-1185">Reference proteome</keyword>
<dbReference type="CDD" id="cd07377">
    <property type="entry name" value="WHTH_GntR"/>
    <property type="match status" value="1"/>
</dbReference>
<dbReference type="Pfam" id="PF07729">
    <property type="entry name" value="FCD"/>
    <property type="match status" value="1"/>
</dbReference>
<evidence type="ECO:0000256" key="2">
    <source>
        <dbReference type="ARBA" id="ARBA00023125"/>
    </source>
</evidence>
<dbReference type="AlphaFoldDB" id="A0A5B0E0Y0"/>
<dbReference type="GO" id="GO:0003677">
    <property type="term" value="F:DNA binding"/>
    <property type="evidence" value="ECO:0007669"/>
    <property type="project" value="UniProtKB-KW"/>
</dbReference>
<keyword evidence="1" id="KW-0805">Transcription regulation</keyword>
<dbReference type="PROSITE" id="PS50949">
    <property type="entry name" value="HTH_GNTR"/>
    <property type="match status" value="1"/>
</dbReference>
<dbReference type="OrthoDB" id="8114900at2"/>
<keyword evidence="2" id="KW-0238">DNA-binding</keyword>
<proteinExistence type="predicted"/>
<evidence type="ECO:0000259" key="4">
    <source>
        <dbReference type="PROSITE" id="PS50949"/>
    </source>
</evidence>
<dbReference type="Proteomes" id="UP000324738">
    <property type="component" value="Unassembled WGS sequence"/>
</dbReference>